<evidence type="ECO:0000313" key="10">
    <source>
        <dbReference type="Proteomes" id="UP000033163"/>
    </source>
</evidence>
<feature type="transmembrane region" description="Helical" evidence="7">
    <location>
        <begin position="79"/>
        <end position="100"/>
    </location>
</feature>
<reference evidence="10" key="1">
    <citation type="submission" date="2015-03" db="EMBL/GenBank/DDBJ databases">
        <authorList>
            <person name="Wibberg D."/>
        </authorList>
    </citation>
    <scope>NUCLEOTIDE SEQUENCE [LARGE SCALE GENOMIC DNA]</scope>
</reference>
<evidence type="ECO:0000256" key="4">
    <source>
        <dbReference type="ARBA" id="ARBA00022692"/>
    </source>
</evidence>
<dbReference type="PANTHER" id="PTHR43005">
    <property type="entry name" value="BLR7065 PROTEIN"/>
    <property type="match status" value="1"/>
</dbReference>
<feature type="transmembrane region" description="Helical" evidence="7">
    <location>
        <begin position="112"/>
        <end position="133"/>
    </location>
</feature>
<dbReference type="Proteomes" id="UP000033163">
    <property type="component" value="Chromosome I"/>
</dbReference>
<organism evidence="9 10">
    <name type="scientific">Paenibacillus riograndensis SBR5</name>
    <dbReference type="NCBI Taxonomy" id="1073571"/>
    <lineage>
        <taxon>Bacteria</taxon>
        <taxon>Bacillati</taxon>
        <taxon>Bacillota</taxon>
        <taxon>Bacilli</taxon>
        <taxon>Bacillales</taxon>
        <taxon>Paenibacillaceae</taxon>
        <taxon>Paenibacillus</taxon>
        <taxon>Paenibacillus sonchi group</taxon>
    </lineage>
</organism>
<dbReference type="PATRIC" id="fig|1073571.4.peg.3793"/>
<feature type="transmembrane region" description="Helical" evidence="7">
    <location>
        <begin position="268"/>
        <end position="290"/>
    </location>
</feature>
<name>A0A0E4CX36_9BACL</name>
<dbReference type="Gene3D" id="1.10.3720.10">
    <property type="entry name" value="MetI-like"/>
    <property type="match status" value="1"/>
</dbReference>
<protein>
    <recommendedName>
        <fullName evidence="8">ABC transmembrane type-1 domain-containing protein</fullName>
    </recommendedName>
</protein>
<keyword evidence="6 7" id="KW-0472">Membrane</keyword>
<dbReference type="InterPro" id="IPR000515">
    <property type="entry name" value="MetI-like"/>
</dbReference>
<keyword evidence="4 7" id="KW-0812">Transmembrane</keyword>
<feature type="transmembrane region" description="Helical" evidence="7">
    <location>
        <begin position="216"/>
        <end position="236"/>
    </location>
</feature>
<evidence type="ECO:0000259" key="8">
    <source>
        <dbReference type="PROSITE" id="PS50928"/>
    </source>
</evidence>
<dbReference type="RefSeq" id="WP_020434257.1">
    <property type="nucleotide sequence ID" value="NZ_AGBD01001959.1"/>
</dbReference>
<sequence>MKFASRLMKGDRVGLLFVLPAVAFMLFFTGYPIIRNIIMSFQNVDVMTLNLPHKEFVGLGNYKGLFADPLLGTSLYNTLYYTVFSIAIQFVIGFMLALFFNKNFVLSKKVRGLILIPWMIPATITALVFKYMFSASGGIVDQILMDLHITNGPVEWLLHPVSAMWSLILTNSWIGVPFTMIMLLTGLTTIPSELYESASIDGASRWGKLRHITLPLLRPSIEAVLILGFISTFKVFDLVYVMTKGGPVDATETLSTLSYKLSFSEFNFSQGAAVANILFAILFVVSLAYLKLVKEDEVM</sequence>
<feature type="transmembrane region" description="Helical" evidence="7">
    <location>
        <begin position="174"/>
        <end position="195"/>
    </location>
</feature>
<comment type="similarity">
    <text evidence="7">Belongs to the binding-protein-dependent transport system permease family.</text>
</comment>
<feature type="domain" description="ABC transmembrane type-1" evidence="8">
    <location>
        <begin position="75"/>
        <end position="289"/>
    </location>
</feature>
<dbReference type="SUPFAM" id="SSF161098">
    <property type="entry name" value="MetI-like"/>
    <property type="match status" value="1"/>
</dbReference>
<dbReference type="CDD" id="cd06261">
    <property type="entry name" value="TM_PBP2"/>
    <property type="match status" value="1"/>
</dbReference>
<proteinExistence type="inferred from homology"/>
<dbReference type="AlphaFoldDB" id="A0A0E4CX36"/>
<evidence type="ECO:0000256" key="6">
    <source>
        <dbReference type="ARBA" id="ARBA00023136"/>
    </source>
</evidence>
<dbReference type="InterPro" id="IPR035906">
    <property type="entry name" value="MetI-like_sf"/>
</dbReference>
<keyword evidence="3" id="KW-1003">Cell membrane</keyword>
<evidence type="ECO:0000256" key="7">
    <source>
        <dbReference type="RuleBase" id="RU363032"/>
    </source>
</evidence>
<evidence type="ECO:0000313" key="9">
    <source>
        <dbReference type="EMBL" id="CQR55945.1"/>
    </source>
</evidence>
<keyword evidence="5 7" id="KW-1133">Transmembrane helix</keyword>
<dbReference type="Pfam" id="PF00528">
    <property type="entry name" value="BPD_transp_1"/>
    <property type="match status" value="1"/>
</dbReference>
<dbReference type="PROSITE" id="PS50928">
    <property type="entry name" value="ABC_TM1"/>
    <property type="match status" value="1"/>
</dbReference>
<evidence type="ECO:0000256" key="5">
    <source>
        <dbReference type="ARBA" id="ARBA00022989"/>
    </source>
</evidence>
<gene>
    <name evidence="9" type="ORF">PRIO_3542</name>
</gene>
<comment type="subcellular location">
    <subcellularLocation>
        <location evidence="1 7">Cell membrane</location>
        <topology evidence="1 7">Multi-pass membrane protein</topology>
    </subcellularLocation>
</comment>
<evidence type="ECO:0000256" key="1">
    <source>
        <dbReference type="ARBA" id="ARBA00004651"/>
    </source>
</evidence>
<keyword evidence="2 7" id="KW-0813">Transport</keyword>
<dbReference type="GO" id="GO:0055085">
    <property type="term" value="P:transmembrane transport"/>
    <property type="evidence" value="ECO:0007669"/>
    <property type="project" value="InterPro"/>
</dbReference>
<dbReference type="KEGG" id="pri:PRIO_3542"/>
<dbReference type="HOGENOM" id="CLU_016047_0_3_9"/>
<dbReference type="PANTHER" id="PTHR43005:SF1">
    <property type="entry name" value="SPERMIDINE_PUTRESCINE TRANSPORT SYSTEM PERMEASE PROTEIN"/>
    <property type="match status" value="1"/>
</dbReference>
<dbReference type="GO" id="GO:0005886">
    <property type="term" value="C:plasma membrane"/>
    <property type="evidence" value="ECO:0007669"/>
    <property type="project" value="UniProtKB-SubCell"/>
</dbReference>
<evidence type="ECO:0000256" key="3">
    <source>
        <dbReference type="ARBA" id="ARBA00022475"/>
    </source>
</evidence>
<dbReference type="EMBL" id="LN831776">
    <property type="protein sequence ID" value="CQR55945.1"/>
    <property type="molecule type" value="Genomic_DNA"/>
</dbReference>
<evidence type="ECO:0000256" key="2">
    <source>
        <dbReference type="ARBA" id="ARBA00022448"/>
    </source>
</evidence>
<dbReference type="STRING" id="483937.AMQ84_04400"/>
<feature type="transmembrane region" description="Helical" evidence="7">
    <location>
        <begin position="12"/>
        <end position="34"/>
    </location>
</feature>
<accession>A0A0E4CX36</accession>